<dbReference type="GeneID" id="6015994"/>
<dbReference type="EMBL" id="AACS02000005">
    <property type="protein sequence ID" value="EAU82497.2"/>
    <property type="molecule type" value="Genomic_DNA"/>
</dbReference>
<dbReference type="eggNOG" id="KOG2681">
    <property type="taxonomic scope" value="Eukaryota"/>
</dbReference>
<dbReference type="RefSeq" id="XP_001839381.2">
    <property type="nucleotide sequence ID" value="XM_001839329.2"/>
</dbReference>
<dbReference type="SUPFAM" id="SSF109604">
    <property type="entry name" value="HD-domain/PDEase-like"/>
    <property type="match status" value="1"/>
</dbReference>
<accession>A8P7K5</accession>
<feature type="region of interest" description="Disordered" evidence="1">
    <location>
        <begin position="572"/>
        <end position="591"/>
    </location>
</feature>
<feature type="compositionally biased region" description="Gly residues" evidence="1">
    <location>
        <begin position="666"/>
        <end position="676"/>
    </location>
</feature>
<protein>
    <submittedName>
        <fullName evidence="2">Metal-dependent phosphohydrolase</fullName>
    </submittedName>
</protein>
<dbReference type="OrthoDB" id="9991235at2759"/>
<name>A8P7K5_COPC7</name>
<dbReference type="VEuPathDB" id="FungiDB:CC1G_08248"/>
<dbReference type="OMA" id="NICAARF"/>
<dbReference type="KEGG" id="cci:CC1G_08248"/>
<reference evidence="2 3" key="1">
    <citation type="journal article" date="2010" name="Proc. Natl. Acad. Sci. U.S.A.">
        <title>Insights into evolution of multicellular fungi from the assembled chromosomes of the mushroom Coprinopsis cinerea (Coprinus cinereus).</title>
        <authorList>
            <person name="Stajich J.E."/>
            <person name="Wilke S.K."/>
            <person name="Ahren D."/>
            <person name="Au C.H."/>
            <person name="Birren B.W."/>
            <person name="Borodovsky M."/>
            <person name="Burns C."/>
            <person name="Canback B."/>
            <person name="Casselton L.A."/>
            <person name="Cheng C.K."/>
            <person name="Deng J."/>
            <person name="Dietrich F.S."/>
            <person name="Fargo D.C."/>
            <person name="Farman M.L."/>
            <person name="Gathman A.C."/>
            <person name="Goldberg J."/>
            <person name="Guigo R."/>
            <person name="Hoegger P.J."/>
            <person name="Hooker J.B."/>
            <person name="Huggins A."/>
            <person name="James T.Y."/>
            <person name="Kamada T."/>
            <person name="Kilaru S."/>
            <person name="Kodira C."/>
            <person name="Kues U."/>
            <person name="Kupfer D."/>
            <person name="Kwan H.S."/>
            <person name="Lomsadze A."/>
            <person name="Li W."/>
            <person name="Lilly W.W."/>
            <person name="Ma L.J."/>
            <person name="Mackey A.J."/>
            <person name="Manning G."/>
            <person name="Martin F."/>
            <person name="Muraguchi H."/>
            <person name="Natvig D.O."/>
            <person name="Palmerini H."/>
            <person name="Ramesh M.A."/>
            <person name="Rehmeyer C.J."/>
            <person name="Roe B.A."/>
            <person name="Shenoy N."/>
            <person name="Stanke M."/>
            <person name="Ter-Hovhannisyan V."/>
            <person name="Tunlid A."/>
            <person name="Velagapudi R."/>
            <person name="Vision T.J."/>
            <person name="Zeng Q."/>
            <person name="Zolan M.E."/>
            <person name="Pukkila P.J."/>
        </authorList>
    </citation>
    <scope>NUCLEOTIDE SEQUENCE [LARGE SCALE GENOMIC DNA]</scope>
    <source>
        <strain evidence="3">Okayama-7 / 130 / ATCC MYA-4618 / FGSC 9003</strain>
    </source>
</reference>
<dbReference type="InParanoid" id="A8P7K5"/>
<dbReference type="PANTHER" id="PTHR11373">
    <property type="entry name" value="DEOXYNUCLEOSIDE TRIPHOSPHATE TRIPHOSPHOHYDROLASE"/>
    <property type="match status" value="1"/>
</dbReference>
<evidence type="ECO:0000313" key="2">
    <source>
        <dbReference type="EMBL" id="EAU82497.2"/>
    </source>
</evidence>
<gene>
    <name evidence="2" type="ORF">CC1G_08248</name>
</gene>
<sequence>MLDWIIKHHRNKTIFMKDDDIAFVKALIAGEPSRCPEEKKFLFHIVANKTNGIDVDKLDYIQRDSRMLGEPMSISLTRILKSARVIKDEICYNIKDADSIYNICAARFRLHKVFYNHKSAKAIEYMIVDALLSADPHLKISDRVFDPDRFLHLSDVIMNNIEESTAPELAKARAIFTRIRERDLYRCVDYKVVDWNLNNLFRAYITPEKIVEAIRKLPPRPPRPSVQSSGSGDTLGSTSAEGEDEQDGFGGYELTVEDERDVESELIDPPTPCTSGGDVDVDMEGAEGGGSREGEGEDEEDELTADDIIVDFATMHHGMGPRNPLDNVKFYAKRKMNEATTAGPGVFSGLLPPIFAEVMLRIYTKKPRYWYDVQSGFRALLEEMDRDIGEDGVLRASEEAAAPTAPTSGDGAGVLKREGTTASEVSTVTGSTHGLGLGGREGSAAPTVSAAEERDESGMIVPPVTQVAGLGGALSFDGEDGFEDGAATTTAARGGGAGLKTPTGGTKPLPVDPSTPVPSTATTAAAALSATNARASSLGLGVSSTATPHLPGGTKRPFGRTPSAQFAANTFTTVEPDFVPDSPLSRGKSGRLVGGAGAAGVVGGAGRKRSFVRNVKSMSEVKFGGSTSGGGTAVMGLSVVGNSTALASTEGLVTKGLKRARESDGVGVGSGGGGGAEGKEGENVGVVEKRRRA</sequence>
<feature type="compositionally biased region" description="Low complexity" evidence="1">
    <location>
        <begin position="399"/>
        <end position="408"/>
    </location>
</feature>
<dbReference type="GO" id="GO:0008832">
    <property type="term" value="F:dGTPase activity"/>
    <property type="evidence" value="ECO:0007669"/>
    <property type="project" value="TreeGrafter"/>
</dbReference>
<feature type="compositionally biased region" description="Polar residues" evidence="1">
    <location>
        <begin position="420"/>
        <end position="432"/>
    </location>
</feature>
<feature type="compositionally biased region" description="Low complexity" evidence="1">
    <location>
        <begin position="228"/>
        <end position="239"/>
    </location>
</feature>
<feature type="compositionally biased region" description="Acidic residues" evidence="1">
    <location>
        <begin position="255"/>
        <end position="266"/>
    </location>
</feature>
<feature type="region of interest" description="Disordered" evidence="1">
    <location>
        <begin position="215"/>
        <end position="301"/>
    </location>
</feature>
<dbReference type="GO" id="GO:0006203">
    <property type="term" value="P:dGTP catabolic process"/>
    <property type="evidence" value="ECO:0007669"/>
    <property type="project" value="TreeGrafter"/>
</dbReference>
<evidence type="ECO:0000256" key="1">
    <source>
        <dbReference type="SAM" id="MobiDB-lite"/>
    </source>
</evidence>
<feature type="region of interest" description="Disordered" evidence="1">
    <location>
        <begin position="662"/>
        <end position="693"/>
    </location>
</feature>
<dbReference type="STRING" id="240176.A8P7K5"/>
<dbReference type="InterPro" id="IPR050135">
    <property type="entry name" value="dGTPase-like"/>
</dbReference>
<feature type="region of interest" description="Disordered" evidence="1">
    <location>
        <begin position="540"/>
        <end position="562"/>
    </location>
</feature>
<evidence type="ECO:0000313" key="3">
    <source>
        <dbReference type="Proteomes" id="UP000001861"/>
    </source>
</evidence>
<feature type="region of interest" description="Disordered" evidence="1">
    <location>
        <begin position="398"/>
        <end position="460"/>
    </location>
</feature>
<dbReference type="AlphaFoldDB" id="A8P7K5"/>
<dbReference type="Gene3D" id="1.10.3210.10">
    <property type="entry name" value="Hypothetical protein af1432"/>
    <property type="match status" value="1"/>
</dbReference>
<keyword evidence="3" id="KW-1185">Reference proteome</keyword>
<feature type="region of interest" description="Disordered" evidence="1">
    <location>
        <begin position="479"/>
        <end position="522"/>
    </location>
</feature>
<dbReference type="Proteomes" id="UP000001861">
    <property type="component" value="Unassembled WGS sequence"/>
</dbReference>
<feature type="compositionally biased region" description="Low complexity" evidence="1">
    <location>
        <begin position="499"/>
        <end position="509"/>
    </location>
</feature>
<organism evidence="2 3">
    <name type="scientific">Coprinopsis cinerea (strain Okayama-7 / 130 / ATCC MYA-4618 / FGSC 9003)</name>
    <name type="common">Inky cap fungus</name>
    <name type="synonym">Hormographiella aspergillata</name>
    <dbReference type="NCBI Taxonomy" id="240176"/>
    <lineage>
        <taxon>Eukaryota</taxon>
        <taxon>Fungi</taxon>
        <taxon>Dikarya</taxon>
        <taxon>Basidiomycota</taxon>
        <taxon>Agaricomycotina</taxon>
        <taxon>Agaricomycetes</taxon>
        <taxon>Agaricomycetidae</taxon>
        <taxon>Agaricales</taxon>
        <taxon>Agaricineae</taxon>
        <taxon>Psathyrellaceae</taxon>
        <taxon>Coprinopsis</taxon>
    </lineage>
</organism>
<dbReference type="HOGENOM" id="CLU_397403_0_0_1"/>
<proteinExistence type="predicted"/>
<dbReference type="PANTHER" id="PTHR11373:SF4">
    <property type="entry name" value="DEOXYNUCLEOSIDE TRIPHOSPHATE TRIPHOSPHOHYDROLASE SAMHD1"/>
    <property type="match status" value="1"/>
</dbReference>
<dbReference type="Gene3D" id="3.30.70.2760">
    <property type="match status" value="1"/>
</dbReference>
<comment type="caution">
    <text evidence="2">The sequence shown here is derived from an EMBL/GenBank/DDBJ whole genome shotgun (WGS) entry which is preliminary data.</text>
</comment>